<comment type="function">
    <text evidence="5">Involved in the TCA cycle. Catalyzes the stereospecific interconversion of fumarate to L-malate.</text>
</comment>
<comment type="subunit">
    <text evidence="5">Homotetramer.</text>
</comment>
<name>A0A1M6EEQ1_9VIBR</name>
<dbReference type="FunFam" id="1.10.40.30:FF:000002">
    <property type="entry name" value="Fumarate hydratase class II"/>
    <property type="match status" value="1"/>
</dbReference>
<dbReference type="EMBL" id="FQXZ01000049">
    <property type="protein sequence ID" value="SHI83790.1"/>
    <property type="molecule type" value="Genomic_DNA"/>
</dbReference>
<comment type="similarity">
    <text evidence="1 5">Belongs to the class-II fumarase/aspartase family. Fumarase subfamily.</text>
</comment>
<dbReference type="GO" id="GO:0006106">
    <property type="term" value="P:fumarate metabolic process"/>
    <property type="evidence" value="ECO:0007669"/>
    <property type="project" value="InterPro"/>
</dbReference>
<evidence type="ECO:0000256" key="1">
    <source>
        <dbReference type="ARBA" id="ARBA00009084"/>
    </source>
</evidence>
<evidence type="ECO:0000313" key="9">
    <source>
        <dbReference type="Proteomes" id="UP000184608"/>
    </source>
</evidence>
<proteinExistence type="inferred from homology"/>
<evidence type="ECO:0000259" key="7">
    <source>
        <dbReference type="Pfam" id="PF10415"/>
    </source>
</evidence>
<accession>A0A1M6EEQ1</accession>
<dbReference type="RefSeq" id="WP_073606034.1">
    <property type="nucleotide sequence ID" value="NZ_FQXZ01000049.1"/>
</dbReference>
<dbReference type="AlphaFoldDB" id="A0A1M6EEQ1"/>
<dbReference type="InterPro" id="IPR024083">
    <property type="entry name" value="Fumarase/histidase_N"/>
</dbReference>
<keyword evidence="3 5" id="KW-0816">Tricarboxylic acid cycle</keyword>
<dbReference type="SUPFAM" id="SSF48557">
    <property type="entry name" value="L-aspartase-like"/>
    <property type="match status" value="1"/>
</dbReference>
<gene>
    <name evidence="5 8" type="primary">fumC</name>
    <name evidence="8" type="ORF">VA7868_04441</name>
</gene>
<dbReference type="InterPro" id="IPR020557">
    <property type="entry name" value="Fumarate_lyase_CS"/>
</dbReference>
<evidence type="ECO:0000256" key="5">
    <source>
        <dbReference type="HAMAP-Rule" id="MF_00743"/>
    </source>
</evidence>
<dbReference type="FunFam" id="1.20.200.10:FF:000001">
    <property type="entry name" value="Fumarate hydratase, mitochondrial"/>
    <property type="match status" value="1"/>
</dbReference>
<dbReference type="Gene3D" id="1.10.40.30">
    <property type="entry name" value="Fumarase/aspartase (C-terminal domain)"/>
    <property type="match status" value="1"/>
</dbReference>
<dbReference type="InterPro" id="IPR005677">
    <property type="entry name" value="Fum_hydII"/>
</dbReference>
<keyword evidence="9" id="KW-1185">Reference proteome</keyword>
<dbReference type="GO" id="GO:0006099">
    <property type="term" value="P:tricarboxylic acid cycle"/>
    <property type="evidence" value="ECO:0007669"/>
    <property type="project" value="UniProtKB-UniRule"/>
</dbReference>
<dbReference type="InterPro" id="IPR008948">
    <property type="entry name" value="L-Aspartase-like"/>
</dbReference>
<evidence type="ECO:0000256" key="4">
    <source>
        <dbReference type="ARBA" id="ARBA00023239"/>
    </source>
</evidence>
<dbReference type="Pfam" id="PF10415">
    <property type="entry name" value="FumaraseC_C"/>
    <property type="match status" value="1"/>
</dbReference>
<dbReference type="PROSITE" id="PS00163">
    <property type="entry name" value="FUMARATE_LYASES"/>
    <property type="match status" value="1"/>
</dbReference>
<dbReference type="Gene3D" id="1.10.275.10">
    <property type="entry name" value="Fumarase/aspartase (N-terminal domain)"/>
    <property type="match status" value="1"/>
</dbReference>
<reference evidence="8 9" key="1">
    <citation type="submission" date="2016-11" db="EMBL/GenBank/DDBJ databases">
        <authorList>
            <person name="Jaros S."/>
            <person name="Januszkiewicz K."/>
            <person name="Wedrychowicz H."/>
        </authorList>
    </citation>
    <scope>NUCLEOTIDE SEQUENCE [LARGE SCALE GENOMIC DNA]</scope>
    <source>
        <strain evidence="8 9">CECT 7868</strain>
    </source>
</reference>
<comment type="subcellular location">
    <subcellularLocation>
        <location evidence="5">Cytoplasm</location>
    </subcellularLocation>
</comment>
<dbReference type="PANTHER" id="PTHR11444:SF22">
    <property type="entry name" value="FUMARATE HYDRATASE CLASS II"/>
    <property type="match status" value="1"/>
</dbReference>
<evidence type="ECO:0000313" key="8">
    <source>
        <dbReference type="EMBL" id="SHI83790.1"/>
    </source>
</evidence>
<dbReference type="GO" id="GO:0004333">
    <property type="term" value="F:fumarate hydratase activity"/>
    <property type="evidence" value="ECO:0007669"/>
    <property type="project" value="UniProtKB-UniRule"/>
</dbReference>
<dbReference type="CDD" id="cd01362">
    <property type="entry name" value="Fumarase_classII"/>
    <property type="match status" value="1"/>
</dbReference>
<dbReference type="Gene3D" id="1.20.200.10">
    <property type="entry name" value="Fumarase/aspartase (Central domain)"/>
    <property type="match status" value="1"/>
</dbReference>
<feature type="binding site" evidence="5">
    <location>
        <begin position="99"/>
        <end position="101"/>
    </location>
    <ligand>
        <name>substrate</name>
    </ligand>
</feature>
<feature type="active site" description="Proton donor/acceptor" evidence="5">
    <location>
        <position position="183"/>
    </location>
</feature>
<feature type="active site" evidence="5">
    <location>
        <position position="313"/>
    </location>
</feature>
<dbReference type="Proteomes" id="UP000184608">
    <property type="component" value="Unassembled WGS sequence"/>
</dbReference>
<feature type="binding site" evidence="5">
    <location>
        <begin position="319"/>
        <end position="321"/>
    </location>
    <ligand>
        <name>substrate</name>
    </ligand>
</feature>
<comment type="pathway">
    <text evidence="5">Carbohydrate metabolism; tricarboxylic acid cycle; (S)-malate from fumarate: step 1/1.</text>
</comment>
<sequence>MTQSYRTETDSMGTIQVPEDALYQAQTQRAADNFHLSHHVMPEDFIQALALIKQAAATTNTQLGLLEGDIAVAICDAAQEIIDGRHLSHFPVSVFQTGSGTSSNMNMNEVLATLASRASGATVSPNDHVNMGQSSNDVIPTAIQVSATLSVEQQLLPALQHLSEIIGAKQRTLTSVIKTGRTHLMDAMPISFAQELSGWQHQIDHAAQAIRQQLPAIKALAQGGTAVGTGINAHPEFAGQFASQLSQITGTDFTTSNNYFFNLSSQDTTVALSGQLKTTAVAMMKIANDLRWMNSGPLAGLGEIELQALQPGSSIMPGKVNPVIPEAVAMAAAQVIGNDTTVTIAGQSGNFQLNVMLPVIAYNISESIHLLSQSAIALADQAIATFQVRHEQVEAPLKKNPILVTALNPVIGYLKAAAIAKKAYQEGRAILDVAEEETDLPRETLEALLDPEKLTHGGLAE</sequence>
<feature type="binding site" evidence="5">
    <location>
        <position position="314"/>
    </location>
    <ligand>
        <name>substrate</name>
    </ligand>
</feature>
<dbReference type="STRING" id="1216006.VA7868_04441"/>
<evidence type="ECO:0000259" key="6">
    <source>
        <dbReference type="Pfam" id="PF00206"/>
    </source>
</evidence>
<dbReference type="GO" id="GO:0005737">
    <property type="term" value="C:cytoplasm"/>
    <property type="evidence" value="ECO:0007669"/>
    <property type="project" value="UniProtKB-SubCell"/>
</dbReference>
<evidence type="ECO:0000256" key="3">
    <source>
        <dbReference type="ARBA" id="ARBA00022532"/>
    </source>
</evidence>
<dbReference type="InterPro" id="IPR022761">
    <property type="entry name" value="Fumarate_lyase_N"/>
</dbReference>
<feature type="domain" description="Fumarase C C-terminal" evidence="7">
    <location>
        <begin position="403"/>
        <end position="456"/>
    </location>
</feature>
<dbReference type="UniPathway" id="UPA00223">
    <property type="reaction ID" value="UER01007"/>
</dbReference>
<dbReference type="HAMAP" id="MF_00743">
    <property type="entry name" value="FumaraseC"/>
    <property type="match status" value="1"/>
</dbReference>
<keyword evidence="4 5" id="KW-0456">Lyase</keyword>
<dbReference type="PRINTS" id="PR00149">
    <property type="entry name" value="FUMRATELYASE"/>
</dbReference>
<feature type="domain" description="Fumarate lyase N-terminal" evidence="6">
    <location>
        <begin position="13"/>
        <end position="337"/>
    </location>
</feature>
<protein>
    <recommendedName>
        <fullName evidence="5">Fumarate hydratase class II</fullName>
        <shortName evidence="5">Fumarase C</shortName>
        <ecNumber evidence="5">4.2.1.2</ecNumber>
    </recommendedName>
    <alternativeName>
        <fullName evidence="5">Aerobic fumarase</fullName>
    </alternativeName>
    <alternativeName>
        <fullName evidence="5">Iron-independent fumarase</fullName>
    </alternativeName>
</protein>
<comment type="catalytic activity">
    <reaction evidence="5">
        <text>(S)-malate = fumarate + H2O</text>
        <dbReference type="Rhea" id="RHEA:12460"/>
        <dbReference type="ChEBI" id="CHEBI:15377"/>
        <dbReference type="ChEBI" id="CHEBI:15589"/>
        <dbReference type="ChEBI" id="CHEBI:29806"/>
        <dbReference type="EC" id="4.2.1.2"/>
    </reaction>
</comment>
<evidence type="ECO:0000256" key="2">
    <source>
        <dbReference type="ARBA" id="ARBA00022490"/>
    </source>
</evidence>
<dbReference type="InterPro" id="IPR018951">
    <property type="entry name" value="Fumarase_C_C"/>
</dbReference>
<comment type="miscellaneous">
    <text evidence="5">There are 2 substrate-binding sites: the catalytic A site, and the non-catalytic B site that may play a role in the transfer of substrate or product between the active site and the solvent. Alternatively, the B site may bind allosteric effectors.</text>
</comment>
<comment type="caution">
    <text evidence="5">Lacks conserved residue(s) required for the propagation of feature annotation.</text>
</comment>
<dbReference type="InterPro" id="IPR000362">
    <property type="entry name" value="Fumarate_lyase_fam"/>
</dbReference>
<dbReference type="OrthoDB" id="9802809at2"/>
<feature type="site" description="Important for catalytic activity" evidence="5">
    <location>
        <position position="326"/>
    </location>
</feature>
<dbReference type="Pfam" id="PF00206">
    <property type="entry name" value="Lyase_1"/>
    <property type="match status" value="1"/>
</dbReference>
<organism evidence="8 9">
    <name type="scientific">Vibrio aerogenes CECT 7868</name>
    <dbReference type="NCBI Taxonomy" id="1216006"/>
    <lineage>
        <taxon>Bacteria</taxon>
        <taxon>Pseudomonadati</taxon>
        <taxon>Pseudomonadota</taxon>
        <taxon>Gammaproteobacteria</taxon>
        <taxon>Vibrionales</taxon>
        <taxon>Vibrionaceae</taxon>
        <taxon>Vibrio</taxon>
    </lineage>
</organism>
<feature type="binding site" evidence="5">
    <location>
        <begin position="134"/>
        <end position="136"/>
    </location>
    <ligand>
        <name>substrate</name>
    </ligand>
</feature>
<dbReference type="FunFam" id="1.10.275.10:FF:000001">
    <property type="entry name" value="Fumarate hydratase, mitochondrial"/>
    <property type="match status" value="1"/>
</dbReference>
<dbReference type="PANTHER" id="PTHR11444">
    <property type="entry name" value="ASPARTATEAMMONIA/ARGININOSUCCINATE/ADENYLOSUCCINATE LYASE"/>
    <property type="match status" value="1"/>
</dbReference>
<dbReference type="EC" id="4.2.1.2" evidence="5"/>
<dbReference type="PRINTS" id="PR00145">
    <property type="entry name" value="ARGSUCLYASE"/>
</dbReference>
<keyword evidence="2 5" id="KW-0963">Cytoplasm</keyword>
<feature type="binding site" evidence="5">
    <location>
        <position position="182"/>
    </location>
    <ligand>
        <name>substrate</name>
    </ligand>
</feature>